<reference evidence="2 3" key="1">
    <citation type="submission" date="2014-12" db="EMBL/GenBank/DDBJ databases">
        <title>Draft Genome Sequence of Pseudoalteromonas luteoviolacea HI1.</title>
        <authorList>
            <person name="Asahina A.Y."/>
            <person name="Hadfield M.G."/>
        </authorList>
    </citation>
    <scope>NUCLEOTIDE SEQUENCE [LARGE SCALE GENOMIC DNA]</scope>
    <source>
        <strain evidence="2 3">HI1</strain>
    </source>
</reference>
<organism evidence="2 3">
    <name type="scientific">Pseudoalteromonas luteoviolacea</name>
    <dbReference type="NCBI Taxonomy" id="43657"/>
    <lineage>
        <taxon>Bacteria</taxon>
        <taxon>Pseudomonadati</taxon>
        <taxon>Pseudomonadota</taxon>
        <taxon>Gammaproteobacteria</taxon>
        <taxon>Alteromonadales</taxon>
        <taxon>Pseudoalteromonadaceae</taxon>
        <taxon>Pseudoalteromonas</taxon>
    </lineage>
</organism>
<gene>
    <name evidence="2" type="ORF">JF50_14445</name>
</gene>
<protein>
    <recommendedName>
        <fullName evidence="4">DUF2628 domain-containing protein</fullName>
    </recommendedName>
</protein>
<evidence type="ECO:0000256" key="1">
    <source>
        <dbReference type="SAM" id="Phobius"/>
    </source>
</evidence>
<feature type="transmembrane region" description="Helical" evidence="1">
    <location>
        <begin position="148"/>
        <end position="170"/>
    </location>
</feature>
<evidence type="ECO:0000313" key="2">
    <source>
        <dbReference type="EMBL" id="KID57055.1"/>
    </source>
</evidence>
<accession>A0A0C1QCB9</accession>
<keyword evidence="1" id="KW-0472">Membrane</keyword>
<evidence type="ECO:0008006" key="4">
    <source>
        <dbReference type="Google" id="ProtNLM"/>
    </source>
</evidence>
<keyword evidence="1" id="KW-1133">Transmembrane helix</keyword>
<comment type="caution">
    <text evidence="2">The sequence shown here is derived from an EMBL/GenBank/DDBJ whole genome shotgun (WGS) entry which is preliminary data.</text>
</comment>
<evidence type="ECO:0000313" key="3">
    <source>
        <dbReference type="Proteomes" id="UP000031327"/>
    </source>
</evidence>
<keyword evidence="1" id="KW-0812">Transmembrane</keyword>
<dbReference type="EMBL" id="JWIC01000006">
    <property type="protein sequence ID" value="KID57055.1"/>
    <property type="molecule type" value="Genomic_DNA"/>
</dbReference>
<feature type="transmembrane region" description="Helical" evidence="1">
    <location>
        <begin position="216"/>
        <end position="235"/>
    </location>
</feature>
<sequence>MLVKAYSLQQDRSRHCQIYNKQKELRVLLSFDPRVSHACWQYNISEQNFIGMKIMSETTNTESTNPESTTAAPESSSEFEQYQLSEKWLKRFKLLKKLGADSQSMFSIMKTPEFKGLSNSDRISVSLNFFVLFFGPLYYLFKKMWMKAGFMFASIWVFNGLLSIVEGLLGFTFPSVIFWVVPNVICAQIACYDYYKHITAEEKIWPQVPEFLKQPVGIISYLVASFVFLMVAVSLTTA</sequence>
<feature type="transmembrane region" description="Helical" evidence="1">
    <location>
        <begin position="123"/>
        <end position="141"/>
    </location>
</feature>
<proteinExistence type="predicted"/>
<name>A0A0C1QCB9_9GAMM</name>
<dbReference type="Proteomes" id="UP000031327">
    <property type="component" value="Unassembled WGS sequence"/>
</dbReference>
<dbReference type="AlphaFoldDB" id="A0A0C1QCB9"/>